<accession>A0A066U0J9</accession>
<dbReference type="Pfam" id="PF10861">
    <property type="entry name" value="DUF2784"/>
    <property type="match status" value="1"/>
</dbReference>
<evidence type="ECO:0000313" key="3">
    <source>
        <dbReference type="Proteomes" id="UP000027345"/>
    </source>
</evidence>
<feature type="transmembrane region" description="Helical" evidence="1">
    <location>
        <begin position="35"/>
        <end position="59"/>
    </location>
</feature>
<dbReference type="OrthoDB" id="370375at2"/>
<gene>
    <name evidence="2" type="ORF">DV20_34715</name>
</gene>
<dbReference type="AlphaFoldDB" id="A0A066U0J9"/>
<comment type="caution">
    <text evidence="2">The sequence shown here is derived from an EMBL/GenBank/DDBJ whole genome shotgun (WGS) entry which is preliminary data.</text>
</comment>
<dbReference type="RefSeq" id="WP_043787324.1">
    <property type="nucleotide sequence ID" value="NZ_JMQI01000070.1"/>
</dbReference>
<dbReference type="InterPro" id="IPR021218">
    <property type="entry name" value="DUF2784"/>
</dbReference>
<proteinExistence type="predicted"/>
<feature type="transmembrane region" description="Helical" evidence="1">
    <location>
        <begin position="6"/>
        <end position="28"/>
    </location>
</feature>
<reference evidence="2 3" key="1">
    <citation type="submission" date="2014-05" db="EMBL/GenBank/DDBJ databases">
        <title>Draft genome sequence of Amycolatopsis rifamycinica DSM 46095.</title>
        <authorList>
            <person name="Lal R."/>
            <person name="Saxena A."/>
            <person name="Kumari R."/>
            <person name="Mukherjee U."/>
            <person name="Singh P."/>
            <person name="Sangwan N."/>
            <person name="Mahato N.K."/>
        </authorList>
    </citation>
    <scope>NUCLEOTIDE SEQUENCE [LARGE SCALE GENOMIC DNA]</scope>
    <source>
        <strain evidence="2 3">DSM 46095</strain>
    </source>
</reference>
<dbReference type="Proteomes" id="UP000027345">
    <property type="component" value="Unassembled WGS sequence"/>
</dbReference>
<sequence>MAKFLADVTVVVHILALLLIGFGGFVAWRWPKLIFIHLLGLAWGILVNVAPVPCPFTALENYFRHQQGLGDLPGGFNAYYLYGTVFPQSWLPAIGIGAIAVVAYSYVGVYHRWRHRHDDAEETHVRPVHLG</sequence>
<dbReference type="EMBL" id="JMQI01000070">
    <property type="protein sequence ID" value="KDN17629.1"/>
    <property type="molecule type" value="Genomic_DNA"/>
</dbReference>
<keyword evidence="3" id="KW-1185">Reference proteome</keyword>
<evidence type="ECO:0008006" key="4">
    <source>
        <dbReference type="Google" id="ProtNLM"/>
    </source>
</evidence>
<name>A0A066U0J9_9PSEU</name>
<feature type="transmembrane region" description="Helical" evidence="1">
    <location>
        <begin position="79"/>
        <end position="107"/>
    </location>
</feature>
<organism evidence="2 3">
    <name type="scientific">Amycolatopsis rifamycinica</name>
    <dbReference type="NCBI Taxonomy" id="287986"/>
    <lineage>
        <taxon>Bacteria</taxon>
        <taxon>Bacillati</taxon>
        <taxon>Actinomycetota</taxon>
        <taxon>Actinomycetes</taxon>
        <taxon>Pseudonocardiales</taxon>
        <taxon>Pseudonocardiaceae</taxon>
        <taxon>Amycolatopsis</taxon>
    </lineage>
</organism>
<dbReference type="eggNOG" id="ENOG5032SH9">
    <property type="taxonomic scope" value="Bacteria"/>
</dbReference>
<evidence type="ECO:0000313" key="2">
    <source>
        <dbReference type="EMBL" id="KDN17629.1"/>
    </source>
</evidence>
<evidence type="ECO:0000256" key="1">
    <source>
        <dbReference type="SAM" id="Phobius"/>
    </source>
</evidence>
<keyword evidence="1" id="KW-0812">Transmembrane</keyword>
<keyword evidence="1" id="KW-0472">Membrane</keyword>
<dbReference type="STRING" id="287986.DV20_34715"/>
<protein>
    <recommendedName>
        <fullName evidence="4">DUF2784 domain-containing protein</fullName>
    </recommendedName>
</protein>
<keyword evidence="1" id="KW-1133">Transmembrane helix</keyword>